<evidence type="ECO:0008006" key="7">
    <source>
        <dbReference type="Google" id="ProtNLM"/>
    </source>
</evidence>
<evidence type="ECO:0000256" key="2">
    <source>
        <dbReference type="SAM" id="Phobius"/>
    </source>
</evidence>
<feature type="domain" description="Predicted membrane protein YciQ-like C-terminal" evidence="4">
    <location>
        <begin position="268"/>
        <end position="525"/>
    </location>
</feature>
<keyword evidence="2" id="KW-1133">Transmembrane helix</keyword>
<keyword evidence="2" id="KW-0812">Transmembrane</keyword>
<feature type="region of interest" description="Disordered" evidence="1">
    <location>
        <begin position="564"/>
        <end position="604"/>
    </location>
</feature>
<evidence type="ECO:0000256" key="1">
    <source>
        <dbReference type="SAM" id="MobiDB-lite"/>
    </source>
</evidence>
<dbReference type="InterPro" id="IPR048389">
    <property type="entry name" value="YciQ-like_C"/>
</dbReference>
<dbReference type="InterPro" id="IPR018702">
    <property type="entry name" value="DUF2207"/>
</dbReference>
<accession>A0A5E4LSN3</accession>
<sequence length="604" mass="67298">MKSGVILFILIFLAASVWAFSIDSYDNHVEILTNGDVRVQENINFTLEQQYNEGFRDIRKEDYGDLDNLVVESVKVNGETVPHTKQLYKDKAEIAWQKTFTGHNAVELIYVLKDRAQLYDDFAKICIEHYGAGWSVPATKFHSEMKLPEASRSKDMHFEIYSEKKGDARINDLTIEVDMENVPPGNYIGGCYLYDKGALQTNNRVNGSAYAMLADERKLYGSEAIVVPVVLPPLSLICLPVSLIVAGIAFYAYNNEKKQPRYPENILPPDREEPAVVSMLIRNSVPRADMMAATILDLINKNVLDIVELENKGESSTEVKKERTVLILKKRPKNLSEKETIIIDMIFNGGNTEVDLDQMARDFDAIKTKQDAEKNTISVGIEKFDRVITRILNDRGISSSNTAFYVKWLIFVALILVAPFALCPVSFMVFAWVLGLMANGNYLEIGALVLAGIILVGSLLYLASLILKPAIPKGKEDEYAKWDGFARAVKSSRLKEYPPESVLIWGEILVYATAIGLADKVKQHLSELNKLILTKIDKMDRIRLSSHHFYNSAMALNSLRKYGTRNRGNGGGRHGGFSSHSSGGWSSHGGGGFSHHSSGGGGFR</sequence>
<dbReference type="Pfam" id="PF20990">
    <property type="entry name" value="DUF2207_C"/>
    <property type="match status" value="1"/>
</dbReference>
<feature type="transmembrane region" description="Helical" evidence="2">
    <location>
        <begin position="234"/>
        <end position="253"/>
    </location>
</feature>
<feature type="domain" description="DUF2207" evidence="3">
    <location>
        <begin position="21"/>
        <end position="188"/>
    </location>
</feature>
<evidence type="ECO:0000259" key="3">
    <source>
        <dbReference type="Pfam" id="PF09972"/>
    </source>
</evidence>
<evidence type="ECO:0000313" key="5">
    <source>
        <dbReference type="EMBL" id="VVC04409.1"/>
    </source>
</evidence>
<dbReference type="EMBL" id="CABMJJ010000009">
    <property type="protein sequence ID" value="VVC04409.1"/>
    <property type="molecule type" value="Genomic_DNA"/>
</dbReference>
<keyword evidence="2" id="KW-0472">Membrane</keyword>
<proteinExistence type="predicted"/>
<evidence type="ECO:0000313" key="6">
    <source>
        <dbReference type="Proteomes" id="UP000789941"/>
    </source>
</evidence>
<organism evidence="5 6">
    <name type="scientific">Candidatus Bilamarchaeum dharawalense</name>
    <dbReference type="NCBI Taxonomy" id="2885759"/>
    <lineage>
        <taxon>Archaea</taxon>
        <taxon>Candidatus Micrarchaeota</taxon>
        <taxon>Candidatus Micrarchaeia</taxon>
        <taxon>Candidatus Anstonellales</taxon>
        <taxon>Candidatus Bilamarchaeaceae</taxon>
        <taxon>Candidatus Bilamarchaeum</taxon>
    </lineage>
</organism>
<comment type="caution">
    <text evidence="5">The sequence shown here is derived from an EMBL/GenBank/DDBJ whole genome shotgun (WGS) entry which is preliminary data.</text>
</comment>
<feature type="compositionally biased region" description="Gly residues" evidence="1">
    <location>
        <begin position="586"/>
        <end position="604"/>
    </location>
</feature>
<feature type="compositionally biased region" description="Low complexity" evidence="1">
    <location>
        <begin position="576"/>
        <end position="585"/>
    </location>
</feature>
<dbReference type="AlphaFoldDB" id="A0A5E4LSN3"/>
<dbReference type="Pfam" id="PF09972">
    <property type="entry name" value="DUF2207"/>
    <property type="match status" value="1"/>
</dbReference>
<dbReference type="Proteomes" id="UP000789941">
    <property type="component" value="Unassembled WGS sequence"/>
</dbReference>
<feature type="transmembrane region" description="Helical" evidence="2">
    <location>
        <begin position="445"/>
        <end position="467"/>
    </location>
</feature>
<feature type="transmembrane region" description="Helical" evidence="2">
    <location>
        <begin position="408"/>
        <end position="433"/>
    </location>
</feature>
<protein>
    <recommendedName>
        <fullName evidence="7">DUF2207 domain-containing protein</fullName>
    </recommendedName>
</protein>
<gene>
    <name evidence="5" type="ORF">LFW2832_00934</name>
</gene>
<evidence type="ECO:0000259" key="4">
    <source>
        <dbReference type="Pfam" id="PF20990"/>
    </source>
</evidence>
<name>A0A5E4LSN3_9ARCH</name>
<reference evidence="5 6" key="1">
    <citation type="submission" date="2019-08" db="EMBL/GenBank/DDBJ databases">
        <authorList>
            <person name="Vazquez-Campos X."/>
        </authorList>
    </citation>
    <scope>NUCLEOTIDE SEQUENCE [LARGE SCALE GENOMIC DNA]</scope>
    <source>
        <strain evidence="5">LFW-283_2</strain>
    </source>
</reference>